<feature type="repeat" description="TPR" evidence="1">
    <location>
        <begin position="460"/>
        <end position="493"/>
    </location>
</feature>
<gene>
    <name evidence="3" type="ORF">Q9312_17760</name>
</gene>
<accession>A0AA51RT83</accession>
<dbReference type="EMBL" id="CP133548">
    <property type="protein sequence ID" value="WMS87058.1"/>
    <property type="molecule type" value="Genomic_DNA"/>
</dbReference>
<dbReference type="Gene3D" id="1.25.40.10">
    <property type="entry name" value="Tetratricopeptide repeat domain"/>
    <property type="match status" value="1"/>
</dbReference>
<dbReference type="PANTHER" id="PTHR23082">
    <property type="entry name" value="TRANSCRIPTION INITIATION FACTOR IIIC TFIIIC , POLYPEPTIDE 3-RELATED"/>
    <property type="match status" value="1"/>
</dbReference>
<keyword evidence="1" id="KW-0802">TPR repeat</keyword>
<dbReference type="PROSITE" id="PS50005">
    <property type="entry name" value="TPR"/>
    <property type="match status" value="2"/>
</dbReference>
<keyword evidence="2" id="KW-0812">Transmembrane</keyword>
<organism evidence="3 4">
    <name type="scientific">Pleionea litopenaei</name>
    <dbReference type="NCBI Taxonomy" id="3070815"/>
    <lineage>
        <taxon>Bacteria</taxon>
        <taxon>Pseudomonadati</taxon>
        <taxon>Pseudomonadota</taxon>
        <taxon>Gammaproteobacteria</taxon>
        <taxon>Oceanospirillales</taxon>
        <taxon>Pleioneaceae</taxon>
        <taxon>Pleionea</taxon>
    </lineage>
</organism>
<evidence type="ECO:0000256" key="2">
    <source>
        <dbReference type="SAM" id="Phobius"/>
    </source>
</evidence>
<dbReference type="RefSeq" id="WP_309202197.1">
    <property type="nucleotide sequence ID" value="NZ_CP133548.1"/>
</dbReference>
<name>A0AA51RT83_9GAMM</name>
<dbReference type="AlphaFoldDB" id="A0AA51RT83"/>
<dbReference type="PANTHER" id="PTHR23082:SF0">
    <property type="entry name" value="GENERAL TRANSCRIPTION FACTOR 3C POLYPEPTIDE 3"/>
    <property type="match status" value="1"/>
</dbReference>
<sequence>MEKTSFLASLWERRVPQSVGLYIAATWMAIEIGDWVIERFVLAPEITSYIFIAMISFLPSVILLAYQYGKKGKDPWHKSTFMVVPLNLVAAAALPIALVQPVKATEVKTAVDETGKTQEYVIPKQQYQKRILNYFWTSDNLGDDDVWLQYALPWLLSKDLARNEFLASYTAFEHAHIYQIIREAGFEKGIGEPMSLQLKTVRNHSREFFITGSVNKQENNYVMSATLYRSKDGKVEATFSAQGDNIFNTVDVLSEQISAKLVGFAARENLTDDFPVTEHVVSNIEALKSVTNTLVEKLQLPYMTDYVEKLEAAYELDKSSIEIQKLLSHAYASVGKAKLAEKFGEMVKEQSYKLTREERFFIQGYLYGLKGDYESHLKVLKLWVELYPNSADAHSTLAQYLQAYAGDLELAEQSLLKVISLLPNDLGAFFRLSKLYESMGDLDKAIVNMQKAIDLSDDDVNGNLYLALLYEQKGDFAKANDIYEKVSIIDPSNKSVVYFIALNNYKLGHFAKAKSSLSRLLEKEEVPVSQRASLVSVLNEIDVTLGKIKTARQRILDLESLLSNIPASRKMRVTTIPNIELLGKLGETALQMVEIERSVKEIEAPYSYSVEYLMLEVYKAQNNVEGVKQFINKFESLNEQDDEQHSSQNFVSYILDYAYLTLYELTNDYSKAKEKAYVIAERAKKVSGGLMARFSYLGWKVKLAELYRYTEQYHESEMLLLEVLKEFPASVLAKKALVELYIKTDRIDEARKLDADIMNTWSEADAEYVKYQEYLKVRSSLELG</sequence>
<proteinExistence type="predicted"/>
<dbReference type="SMART" id="SM00028">
    <property type="entry name" value="TPR"/>
    <property type="match status" value="3"/>
</dbReference>
<dbReference type="SUPFAM" id="SSF48452">
    <property type="entry name" value="TPR-like"/>
    <property type="match status" value="1"/>
</dbReference>
<evidence type="ECO:0000313" key="3">
    <source>
        <dbReference type="EMBL" id="WMS87058.1"/>
    </source>
</evidence>
<feature type="repeat" description="TPR" evidence="1">
    <location>
        <begin position="426"/>
        <end position="459"/>
    </location>
</feature>
<dbReference type="InterPro" id="IPR019734">
    <property type="entry name" value="TPR_rpt"/>
</dbReference>
<keyword evidence="2" id="KW-0472">Membrane</keyword>
<reference evidence="3 4" key="1">
    <citation type="submission" date="2023-08" db="EMBL/GenBank/DDBJ databases">
        <title>Pleionea litopenaei sp. nov., isolated from stomach of juvenile Litopenaeus vannamei.</title>
        <authorList>
            <person name="Rho A.M."/>
            <person name="Hwang C.Y."/>
        </authorList>
    </citation>
    <scope>NUCLEOTIDE SEQUENCE [LARGE SCALE GENOMIC DNA]</scope>
    <source>
        <strain evidence="3 4">HL-JVS1</strain>
    </source>
</reference>
<keyword evidence="2" id="KW-1133">Transmembrane helix</keyword>
<dbReference type="InterPro" id="IPR039340">
    <property type="entry name" value="Tfc4/TFIIIC-102/Sfc4"/>
</dbReference>
<dbReference type="KEGG" id="plei:Q9312_17760"/>
<dbReference type="Pfam" id="PF13181">
    <property type="entry name" value="TPR_8"/>
    <property type="match status" value="1"/>
</dbReference>
<protein>
    <submittedName>
        <fullName evidence="3">Tetratricopeptide repeat protein</fullName>
    </submittedName>
</protein>
<feature type="transmembrane region" description="Helical" evidence="2">
    <location>
        <begin position="80"/>
        <end position="99"/>
    </location>
</feature>
<dbReference type="InterPro" id="IPR011990">
    <property type="entry name" value="TPR-like_helical_dom_sf"/>
</dbReference>
<keyword evidence="4" id="KW-1185">Reference proteome</keyword>
<dbReference type="GO" id="GO:0000127">
    <property type="term" value="C:transcription factor TFIIIC complex"/>
    <property type="evidence" value="ECO:0007669"/>
    <property type="project" value="TreeGrafter"/>
</dbReference>
<feature type="transmembrane region" description="Helical" evidence="2">
    <location>
        <begin position="20"/>
        <end position="37"/>
    </location>
</feature>
<evidence type="ECO:0000256" key="1">
    <source>
        <dbReference type="PROSITE-ProRule" id="PRU00339"/>
    </source>
</evidence>
<dbReference type="Proteomes" id="UP001239782">
    <property type="component" value="Chromosome"/>
</dbReference>
<feature type="transmembrane region" description="Helical" evidence="2">
    <location>
        <begin position="49"/>
        <end position="68"/>
    </location>
</feature>
<dbReference type="GO" id="GO:0006383">
    <property type="term" value="P:transcription by RNA polymerase III"/>
    <property type="evidence" value="ECO:0007669"/>
    <property type="project" value="InterPro"/>
</dbReference>
<evidence type="ECO:0000313" key="4">
    <source>
        <dbReference type="Proteomes" id="UP001239782"/>
    </source>
</evidence>